<dbReference type="SUPFAM" id="SSF54277">
    <property type="entry name" value="CAD &amp; PB1 domains"/>
    <property type="match status" value="1"/>
</dbReference>
<dbReference type="PANTHER" id="PTHR32002">
    <property type="entry name" value="PROTEIN NLP8"/>
    <property type="match status" value="1"/>
</dbReference>
<dbReference type="InterPro" id="IPR000270">
    <property type="entry name" value="PB1_dom"/>
</dbReference>
<dbReference type="InterPro" id="IPR055081">
    <property type="entry name" value="NLP1-9_GAF"/>
</dbReference>
<dbReference type="InterPro" id="IPR045012">
    <property type="entry name" value="NLP"/>
</dbReference>
<dbReference type="Proteomes" id="UP000823749">
    <property type="component" value="Chromosome 2"/>
</dbReference>
<accession>A0AAV6LFF9</accession>
<feature type="compositionally biased region" description="Polar residues" evidence="5">
    <location>
        <begin position="838"/>
        <end position="858"/>
    </location>
</feature>
<evidence type="ECO:0000313" key="8">
    <source>
        <dbReference type="EMBL" id="KAG5563460.1"/>
    </source>
</evidence>
<dbReference type="Gene3D" id="3.10.20.90">
    <property type="entry name" value="Phosphatidylinositol 3-kinase Catalytic Subunit, Chain A, domain 1"/>
    <property type="match status" value="1"/>
</dbReference>
<keyword evidence="1" id="KW-0805">Transcription regulation</keyword>
<evidence type="ECO:0008006" key="10">
    <source>
        <dbReference type="Google" id="ProtNLM"/>
    </source>
</evidence>
<feature type="domain" description="PB1" evidence="7">
    <location>
        <begin position="870"/>
        <end position="952"/>
    </location>
</feature>
<evidence type="ECO:0000313" key="9">
    <source>
        <dbReference type="Proteomes" id="UP000823749"/>
    </source>
</evidence>
<evidence type="ECO:0000256" key="5">
    <source>
        <dbReference type="SAM" id="MobiDB-lite"/>
    </source>
</evidence>
<evidence type="ECO:0000256" key="2">
    <source>
        <dbReference type="ARBA" id="ARBA00023125"/>
    </source>
</evidence>
<feature type="region of interest" description="Disordered" evidence="5">
    <location>
        <begin position="829"/>
        <end position="858"/>
    </location>
</feature>
<organism evidence="8 9">
    <name type="scientific">Rhododendron griersonianum</name>
    <dbReference type="NCBI Taxonomy" id="479676"/>
    <lineage>
        <taxon>Eukaryota</taxon>
        <taxon>Viridiplantae</taxon>
        <taxon>Streptophyta</taxon>
        <taxon>Embryophyta</taxon>
        <taxon>Tracheophyta</taxon>
        <taxon>Spermatophyta</taxon>
        <taxon>Magnoliopsida</taxon>
        <taxon>eudicotyledons</taxon>
        <taxon>Gunneridae</taxon>
        <taxon>Pentapetalae</taxon>
        <taxon>asterids</taxon>
        <taxon>Ericales</taxon>
        <taxon>Ericaceae</taxon>
        <taxon>Ericoideae</taxon>
        <taxon>Rhodoreae</taxon>
        <taxon>Rhododendron</taxon>
    </lineage>
</organism>
<dbReference type="Pfam" id="PF22922">
    <property type="entry name" value="GAF_NLP"/>
    <property type="match status" value="1"/>
</dbReference>
<reference evidence="8" key="1">
    <citation type="submission" date="2020-08" db="EMBL/GenBank/DDBJ databases">
        <title>Plant Genome Project.</title>
        <authorList>
            <person name="Zhang R.-G."/>
        </authorList>
    </citation>
    <scope>NUCLEOTIDE SEQUENCE</scope>
    <source>
        <strain evidence="8">WSP0</strain>
        <tissue evidence="8">Leaf</tissue>
    </source>
</reference>
<name>A0AAV6LFF9_9ERIC</name>
<dbReference type="Pfam" id="PF00564">
    <property type="entry name" value="PB1"/>
    <property type="match status" value="1"/>
</dbReference>
<gene>
    <name evidence="8" type="ORF">RHGRI_006026</name>
</gene>
<keyword evidence="4" id="KW-0539">Nucleus</keyword>
<evidence type="ECO:0000256" key="3">
    <source>
        <dbReference type="ARBA" id="ARBA00023163"/>
    </source>
</evidence>
<keyword evidence="3" id="KW-0804">Transcription</keyword>
<feature type="compositionally biased region" description="Acidic residues" evidence="5">
    <location>
        <begin position="209"/>
        <end position="218"/>
    </location>
</feature>
<proteinExistence type="predicted"/>
<keyword evidence="9" id="KW-1185">Reference proteome</keyword>
<dbReference type="EMBL" id="JACTNZ010000002">
    <property type="protein sequence ID" value="KAG5563460.1"/>
    <property type="molecule type" value="Genomic_DNA"/>
</dbReference>
<dbReference type="PANTHER" id="PTHR32002:SF35">
    <property type="entry name" value="PROTEIN NLP6"/>
    <property type="match status" value="1"/>
</dbReference>
<dbReference type="AlphaFoldDB" id="A0AAV6LFF9"/>
<sequence length="952" mass="107723">MVSNSGRVLISTGPCKNGSTQSEWFEFSMSKGGVDSPELSFAVKRDIGHIQLLCVQMDRLWQSIAAKSQRDLWKRKVEQVAEEAGSLKESLDMYLSRNQRRTQEARERAELLGRVNGESSHVLTIFDEEAQAMQSACNSSRMLEESYATGVGILSQYAGQRNRLKVSVLRQLLSVGGTLISSFEGFSAKLTMAEPECGLQQEHAAFVPDEQDSDDSEYSGDGSNKDETKEDSGDGSSEDETKEDFPHDFRELMENQLHHCRFLIPEGGISGMAKVRENIVHALIKLIVHRALNESLVQFWGITKTLEGRTLLTTQFEPFAIGRIEYKFLRHQLCEYRMGMCEAYGKFYADAECEEEQLGLLGRVFLHKLPESTPTIHDYSLKDYPQLNLAKRCGIWRSWAVPVFEHSSHTCVGVLEIVSPVNLYDGISWYDEEFIGLMYDVFQVCLCLFENSIFGHKKNWYPPFSYGDDSSYTGDAFDNMSMLKLSGHLTESQKEFGLRCLDGYKHCKMQYGDNNEAFTAAFEELKMAYESVCKIHNLPLALAWVSCRSCDDLLQNLFLYSVLDYREEDIWSDEAVDILEFTEVSRVCHLRKGQVTERILGSTDLLYCSDVKQFNIAEYPLVPYARYCGFGGRLTMCLQSNSTGDELYLLEFFLPASNKNEEIVTKLRSILGTLEEHFKTFKLVSGRELGDVLFVEVIDFHGDNKSQSIHEIPATDKSQSIHEIPATDKSQSIHEIPATDPDASQIGPSVVTAEQMVSISSKGKRKLQDRGHGVKIDVGLNEILRCSHMKLEDAAKELKVGKSTLKRICREEGISRWPPCNRNIKKFRSFRPSPAENEGQTRQRQNFDLPSNQASDSVAHTKPAFQDADIVTIKAKYENNTIKFPLSLPSRLAALQQEVAKRLDLEAGTYYVKYKDEENDLILIACDEDLQVCIHTFKSLRNTSAVVLLELK</sequence>
<dbReference type="PROSITE" id="PS51745">
    <property type="entry name" value="PB1"/>
    <property type="match status" value="1"/>
</dbReference>
<dbReference type="PROSITE" id="PS51519">
    <property type="entry name" value="RWP_RK"/>
    <property type="match status" value="1"/>
</dbReference>
<dbReference type="InterPro" id="IPR003035">
    <property type="entry name" value="RWP-RK_dom"/>
</dbReference>
<evidence type="ECO:0000256" key="1">
    <source>
        <dbReference type="ARBA" id="ARBA00023015"/>
    </source>
</evidence>
<evidence type="ECO:0000259" key="7">
    <source>
        <dbReference type="PROSITE" id="PS51745"/>
    </source>
</evidence>
<evidence type="ECO:0000256" key="4">
    <source>
        <dbReference type="ARBA" id="ARBA00023242"/>
    </source>
</evidence>
<dbReference type="GO" id="GO:0003700">
    <property type="term" value="F:DNA-binding transcription factor activity"/>
    <property type="evidence" value="ECO:0007669"/>
    <property type="project" value="InterPro"/>
</dbReference>
<evidence type="ECO:0000259" key="6">
    <source>
        <dbReference type="PROSITE" id="PS51519"/>
    </source>
</evidence>
<dbReference type="InterPro" id="IPR053793">
    <property type="entry name" value="PB1-like"/>
</dbReference>
<dbReference type="Pfam" id="PF02042">
    <property type="entry name" value="RWP-RK"/>
    <property type="match status" value="1"/>
</dbReference>
<protein>
    <recommendedName>
        <fullName evidence="10">NIN-like protein</fullName>
    </recommendedName>
</protein>
<feature type="domain" description="RWP-RK" evidence="6">
    <location>
        <begin position="761"/>
        <end position="848"/>
    </location>
</feature>
<dbReference type="GO" id="GO:0003677">
    <property type="term" value="F:DNA binding"/>
    <property type="evidence" value="ECO:0007669"/>
    <property type="project" value="UniProtKB-KW"/>
</dbReference>
<comment type="caution">
    <text evidence="8">The sequence shown here is derived from an EMBL/GenBank/DDBJ whole genome shotgun (WGS) entry which is preliminary data.</text>
</comment>
<dbReference type="SMART" id="SM00666">
    <property type="entry name" value="PB1"/>
    <property type="match status" value="1"/>
</dbReference>
<feature type="compositionally biased region" description="Basic and acidic residues" evidence="5">
    <location>
        <begin position="223"/>
        <end position="232"/>
    </location>
</feature>
<feature type="region of interest" description="Disordered" evidence="5">
    <location>
        <begin position="208"/>
        <end position="243"/>
    </location>
</feature>
<keyword evidence="2" id="KW-0238">DNA-binding</keyword>